<sequence length="99" mass="11988">MNIFRDIEHYSKKRKISLINAIEKINWDTNYNPEEFMQLLTSTKNRNWALTKMIAYMPYLTVRRLVTKEFLKESVTEEILSQIFPTSRQKLVRVLYSRL</sequence>
<dbReference type="EMBL" id="FPHE01000116">
    <property type="protein sequence ID" value="SFV62515.1"/>
    <property type="molecule type" value="Genomic_DNA"/>
</dbReference>
<dbReference type="AlphaFoldDB" id="A0A1W1C9V6"/>
<proteinExistence type="predicted"/>
<reference evidence="1" key="1">
    <citation type="submission" date="2016-10" db="EMBL/GenBank/DDBJ databases">
        <authorList>
            <person name="de Groot N.N."/>
        </authorList>
    </citation>
    <scope>NUCLEOTIDE SEQUENCE</scope>
</reference>
<gene>
    <name evidence="1" type="ORF">MNB_SV-12-267</name>
</gene>
<name>A0A1W1C9V6_9ZZZZ</name>
<organism evidence="1">
    <name type="scientific">hydrothermal vent metagenome</name>
    <dbReference type="NCBI Taxonomy" id="652676"/>
    <lineage>
        <taxon>unclassified sequences</taxon>
        <taxon>metagenomes</taxon>
        <taxon>ecological metagenomes</taxon>
    </lineage>
</organism>
<protein>
    <submittedName>
        <fullName evidence="1">Uncharacterized protein</fullName>
    </submittedName>
</protein>
<accession>A0A1W1C9V6</accession>
<evidence type="ECO:0000313" key="1">
    <source>
        <dbReference type="EMBL" id="SFV62515.1"/>
    </source>
</evidence>